<keyword evidence="5" id="KW-0418">Kinase</keyword>
<feature type="domain" description="HTH luxR-type" evidence="4">
    <location>
        <begin position="186"/>
        <end position="251"/>
    </location>
</feature>
<dbReference type="OrthoDB" id="965844at2"/>
<name>A0A085BI53_9FLAO</name>
<dbReference type="AlphaFoldDB" id="A0A085BI53"/>
<dbReference type="InterPro" id="IPR016032">
    <property type="entry name" value="Sig_transdc_resp-reg_C-effctor"/>
</dbReference>
<dbReference type="SMART" id="SM00421">
    <property type="entry name" value="HTH_LUXR"/>
    <property type="match status" value="1"/>
</dbReference>
<evidence type="ECO:0000256" key="1">
    <source>
        <dbReference type="ARBA" id="ARBA00023015"/>
    </source>
</evidence>
<dbReference type="STRING" id="421072.SAMN04488097_2480"/>
<dbReference type="CDD" id="cd06170">
    <property type="entry name" value="LuxR_C_like"/>
    <property type="match status" value="1"/>
</dbReference>
<dbReference type="PRINTS" id="PR00038">
    <property type="entry name" value="HTHLUXR"/>
</dbReference>
<accession>A0A085BI53</accession>
<evidence type="ECO:0000256" key="3">
    <source>
        <dbReference type="ARBA" id="ARBA00023163"/>
    </source>
</evidence>
<dbReference type="GO" id="GO:0016301">
    <property type="term" value="F:kinase activity"/>
    <property type="evidence" value="ECO:0007669"/>
    <property type="project" value="UniProtKB-KW"/>
</dbReference>
<evidence type="ECO:0000256" key="2">
    <source>
        <dbReference type="ARBA" id="ARBA00023125"/>
    </source>
</evidence>
<evidence type="ECO:0000259" key="4">
    <source>
        <dbReference type="PROSITE" id="PS50043"/>
    </source>
</evidence>
<dbReference type="Pfam" id="PF00196">
    <property type="entry name" value="GerE"/>
    <property type="match status" value="1"/>
</dbReference>
<gene>
    <name evidence="5" type="ORF">IO89_09325</name>
</gene>
<keyword evidence="5" id="KW-0808">Transferase</keyword>
<keyword evidence="3" id="KW-0804">Transcription</keyword>
<dbReference type="GO" id="GO:0003677">
    <property type="term" value="F:DNA binding"/>
    <property type="evidence" value="ECO:0007669"/>
    <property type="project" value="UniProtKB-KW"/>
</dbReference>
<proteinExistence type="predicted"/>
<dbReference type="SUPFAM" id="SSF46894">
    <property type="entry name" value="C-terminal effector domain of the bipartite response regulators"/>
    <property type="match status" value="1"/>
</dbReference>
<keyword evidence="6" id="KW-1185">Reference proteome</keyword>
<evidence type="ECO:0000313" key="5">
    <source>
        <dbReference type="EMBL" id="KFC22148.1"/>
    </source>
</evidence>
<keyword evidence="1" id="KW-0805">Transcription regulation</keyword>
<keyword evidence="2" id="KW-0238">DNA-binding</keyword>
<sequence length="253" mass="29288">MKTIQSDLNEKLLQQEFSSSLESENLQLQKCQEIAQNFVELENGIAVLSDLQNNRSYVYSGKLADALDIFQEESKQEIESIWEEELFAKLNAEDVLQKHLLELQFFQFIKTIPFEEHKDYCVVSRLRIADNPNQKALLHKMFYFTNPDDKNVELALCLYHFDFLNSSLHHGMIINTANSSVIQQTEAGNSAFLSGREKEILKMIQDGKRSKEIAELLFISINTVNRHRQNILEKLRVGNMTEACVMAAKLRWI</sequence>
<dbReference type="PROSITE" id="PS50043">
    <property type="entry name" value="HTH_LUXR_2"/>
    <property type="match status" value="1"/>
</dbReference>
<organism evidence="5 6">
    <name type="scientific">Epilithonimonas lactis</name>
    <dbReference type="NCBI Taxonomy" id="421072"/>
    <lineage>
        <taxon>Bacteria</taxon>
        <taxon>Pseudomonadati</taxon>
        <taxon>Bacteroidota</taxon>
        <taxon>Flavobacteriia</taxon>
        <taxon>Flavobacteriales</taxon>
        <taxon>Weeksellaceae</taxon>
        <taxon>Chryseobacterium group</taxon>
        <taxon>Epilithonimonas</taxon>
    </lineage>
</organism>
<dbReference type="Gene3D" id="1.10.10.10">
    <property type="entry name" value="Winged helix-like DNA-binding domain superfamily/Winged helix DNA-binding domain"/>
    <property type="match status" value="1"/>
</dbReference>
<dbReference type="eggNOG" id="COG2197">
    <property type="taxonomic scope" value="Bacteria"/>
</dbReference>
<dbReference type="PROSITE" id="PS00622">
    <property type="entry name" value="HTH_LUXR_1"/>
    <property type="match status" value="1"/>
</dbReference>
<evidence type="ECO:0000313" key="6">
    <source>
        <dbReference type="Proteomes" id="UP000028623"/>
    </source>
</evidence>
<dbReference type="InterPro" id="IPR000792">
    <property type="entry name" value="Tscrpt_reg_LuxR_C"/>
</dbReference>
<dbReference type="InterPro" id="IPR036388">
    <property type="entry name" value="WH-like_DNA-bd_sf"/>
</dbReference>
<dbReference type="RefSeq" id="WP_034975587.1">
    <property type="nucleotide sequence ID" value="NZ_FOFI01000003.1"/>
</dbReference>
<dbReference type="PANTHER" id="PTHR44688:SF16">
    <property type="entry name" value="DNA-BINDING TRANSCRIPTIONAL ACTIVATOR DEVR_DOSR"/>
    <property type="match status" value="1"/>
</dbReference>
<dbReference type="PANTHER" id="PTHR44688">
    <property type="entry name" value="DNA-BINDING TRANSCRIPTIONAL ACTIVATOR DEVR_DOSR"/>
    <property type="match status" value="1"/>
</dbReference>
<dbReference type="EMBL" id="JPLY01000003">
    <property type="protein sequence ID" value="KFC22148.1"/>
    <property type="molecule type" value="Genomic_DNA"/>
</dbReference>
<protein>
    <submittedName>
        <fullName evidence="5">Histidine kinase</fullName>
    </submittedName>
</protein>
<dbReference type="Proteomes" id="UP000028623">
    <property type="component" value="Unassembled WGS sequence"/>
</dbReference>
<dbReference type="Gene3D" id="3.30.450.20">
    <property type="entry name" value="PAS domain"/>
    <property type="match status" value="1"/>
</dbReference>
<reference evidence="5 6" key="1">
    <citation type="submission" date="2014-07" db="EMBL/GenBank/DDBJ databases">
        <title>Epilithonimonas lactis LMG 22401 Genome.</title>
        <authorList>
            <person name="Pipes S.E."/>
            <person name="Stropko S.J."/>
        </authorList>
    </citation>
    <scope>NUCLEOTIDE SEQUENCE [LARGE SCALE GENOMIC DNA]</scope>
    <source>
        <strain evidence="5 6">LMG 24401</strain>
    </source>
</reference>
<comment type="caution">
    <text evidence="5">The sequence shown here is derived from an EMBL/GenBank/DDBJ whole genome shotgun (WGS) entry which is preliminary data.</text>
</comment>
<dbReference type="GO" id="GO:0006355">
    <property type="term" value="P:regulation of DNA-templated transcription"/>
    <property type="evidence" value="ECO:0007669"/>
    <property type="project" value="InterPro"/>
</dbReference>